<accession>A0ABV0ZNI5</accession>
<comment type="caution">
    <text evidence="1">The sequence shown here is derived from an EMBL/GenBank/DDBJ whole genome shotgun (WGS) entry which is preliminary data.</text>
</comment>
<sequence length="118" mass="12826">MIINSKCLFADVMFMSVLLEIEITLKIIHSSSLQREMFQLPSMNTAKNVQIIVKIQHLLLAPPTGMILPLNCCPPKSAPCAHLSSVGSLSRSSKVYDPQSFGSDCESIAASPASQQLH</sequence>
<name>A0ABV0ZNI5_9TELE</name>
<evidence type="ECO:0000313" key="2">
    <source>
        <dbReference type="Proteomes" id="UP001469553"/>
    </source>
</evidence>
<protein>
    <submittedName>
        <fullName evidence="1">Uncharacterized protein</fullName>
    </submittedName>
</protein>
<proteinExistence type="predicted"/>
<dbReference type="EMBL" id="JAHRIP010067771">
    <property type="protein sequence ID" value="MEQ2307812.1"/>
    <property type="molecule type" value="Genomic_DNA"/>
</dbReference>
<gene>
    <name evidence="1" type="ORF">AMECASPLE_022045</name>
</gene>
<evidence type="ECO:0000313" key="1">
    <source>
        <dbReference type="EMBL" id="MEQ2307812.1"/>
    </source>
</evidence>
<organism evidence="1 2">
    <name type="scientific">Ameca splendens</name>
    <dbReference type="NCBI Taxonomy" id="208324"/>
    <lineage>
        <taxon>Eukaryota</taxon>
        <taxon>Metazoa</taxon>
        <taxon>Chordata</taxon>
        <taxon>Craniata</taxon>
        <taxon>Vertebrata</taxon>
        <taxon>Euteleostomi</taxon>
        <taxon>Actinopterygii</taxon>
        <taxon>Neopterygii</taxon>
        <taxon>Teleostei</taxon>
        <taxon>Neoteleostei</taxon>
        <taxon>Acanthomorphata</taxon>
        <taxon>Ovalentaria</taxon>
        <taxon>Atherinomorphae</taxon>
        <taxon>Cyprinodontiformes</taxon>
        <taxon>Goodeidae</taxon>
        <taxon>Ameca</taxon>
    </lineage>
</organism>
<dbReference type="Proteomes" id="UP001469553">
    <property type="component" value="Unassembled WGS sequence"/>
</dbReference>
<keyword evidence="2" id="KW-1185">Reference proteome</keyword>
<reference evidence="1 2" key="1">
    <citation type="submission" date="2021-06" db="EMBL/GenBank/DDBJ databases">
        <authorList>
            <person name="Palmer J.M."/>
        </authorList>
    </citation>
    <scope>NUCLEOTIDE SEQUENCE [LARGE SCALE GENOMIC DNA]</scope>
    <source>
        <strain evidence="1 2">AS_MEX2019</strain>
        <tissue evidence="1">Muscle</tissue>
    </source>
</reference>